<dbReference type="NCBIfam" id="TIGR00928">
    <property type="entry name" value="purB"/>
    <property type="match status" value="1"/>
</dbReference>
<feature type="domain" description="Adenylosuccinate lyase PurB C-terminal" evidence="15">
    <location>
        <begin position="358"/>
        <end position="472"/>
    </location>
</feature>
<dbReference type="InterPro" id="IPR022761">
    <property type="entry name" value="Fumarate_lyase_N"/>
</dbReference>
<comment type="similarity">
    <text evidence="3 13">Belongs to the lyase 1 family. Adenylosuccinate lyase subfamily.</text>
</comment>
<evidence type="ECO:0000256" key="2">
    <source>
        <dbReference type="ARBA" id="ARBA00004734"/>
    </source>
</evidence>
<sequence length="482" mass="52739">MQVPSQTAAGLSALTALSPLDGRYAPKLAALRPFMSEFGYMHRRVQVEIAWFIALSDAGFSEFKPLSSEARAHLLGLVQRFDEADAAAIKDIEKTTNHDVKAVEYWIKARFADAALPAALKAELAAVQEFVHFACTSEDINNTSHALQLKAGRNQVLLPGLDAVIAKLREMAHAFADVPMLSRTHGQTASPTTVGKEFANVVVRLNKVRAAIADVKLMGKMNGAVGNYNAHLSAWPEFDWEAFSRNVVETPEPQDVPAGASWGLGLTFQPYSIQIEPHDYMAELFDATARANTILIDLSRDIWGYVSLGYFKQKLKAGEIGSSTMPHKVNPIDFENAEGNLGLANAVLKHLSEKLPISRWQRDLTDSTVLRNMGVALGYAALAYQSLMTGLNKLEINLEALADDLDASWEVLAEPIQTVMRRYGVQGAYEKLKEVTRGKTVTAEALHGLIRSLDIPEAEKQRLLAMTPGSYVGQAAALARRV</sequence>
<evidence type="ECO:0000259" key="15">
    <source>
        <dbReference type="Pfam" id="PF08328"/>
    </source>
</evidence>
<dbReference type="EMBL" id="JBHTCA010000001">
    <property type="protein sequence ID" value="MFC7407456.1"/>
    <property type="molecule type" value="Genomic_DNA"/>
</dbReference>
<comment type="catalytic activity">
    <reaction evidence="8">
        <text>(2S)-2-[5-amino-1-(5-phospho-beta-D-ribosyl)imidazole-4-carboxamido]succinate = 5-amino-1-(5-phospho-beta-D-ribosyl)imidazole-4-carboxamide + fumarate</text>
        <dbReference type="Rhea" id="RHEA:23920"/>
        <dbReference type="ChEBI" id="CHEBI:29806"/>
        <dbReference type="ChEBI" id="CHEBI:58443"/>
        <dbReference type="ChEBI" id="CHEBI:58475"/>
        <dbReference type="EC" id="4.3.2.2"/>
    </reaction>
    <physiologicalReaction direction="left-to-right" evidence="8">
        <dbReference type="Rhea" id="RHEA:23921"/>
    </physiologicalReaction>
</comment>
<evidence type="ECO:0000259" key="14">
    <source>
        <dbReference type="Pfam" id="PF00206"/>
    </source>
</evidence>
<evidence type="ECO:0000313" key="17">
    <source>
        <dbReference type="Proteomes" id="UP001596501"/>
    </source>
</evidence>
<comment type="function">
    <text evidence="9">Catalyzes two reactions in de novo purine nucleotide biosynthesis. Catalyzes the breakdown of 5-aminoimidazole- (N-succinylocarboxamide) ribotide (SAICAR or 2-[5-amino-1-(5-phospho-beta-D-ribosyl)imidazole-4-carboxamido]succinate) to 5-aminoimidazole-4-carboxamide ribotide (AICAR or 5-amino-1-(5-phospho-beta-D-ribosyl)imidazole-4-carboxamide) and fumarate, and of adenylosuccinate (ADS or N(6)-(1,2-dicarboxyethyl)-AMP) to adenosine monophosphate (AMP) and fumarate.</text>
</comment>
<dbReference type="InterPro" id="IPR008948">
    <property type="entry name" value="L-Aspartase-like"/>
</dbReference>
<dbReference type="EC" id="4.3.2.2" evidence="4 12"/>
<dbReference type="PROSITE" id="PS00163">
    <property type="entry name" value="FUMARATE_LYASES"/>
    <property type="match status" value="1"/>
</dbReference>
<proteinExistence type="inferred from homology"/>
<dbReference type="Gene3D" id="1.10.40.30">
    <property type="entry name" value="Fumarase/aspartase (C-terminal domain)"/>
    <property type="match status" value="1"/>
</dbReference>
<dbReference type="CDD" id="cd01598">
    <property type="entry name" value="PurB"/>
    <property type="match status" value="1"/>
</dbReference>
<evidence type="ECO:0000256" key="5">
    <source>
        <dbReference type="ARBA" id="ARBA00017058"/>
    </source>
</evidence>
<evidence type="ECO:0000256" key="8">
    <source>
        <dbReference type="ARBA" id="ARBA00024477"/>
    </source>
</evidence>
<comment type="pathway">
    <text evidence="2 13">Purine metabolism; AMP biosynthesis via de novo pathway; AMP from IMP: step 2/2.</text>
</comment>
<dbReference type="Pfam" id="PF08328">
    <property type="entry name" value="ASL_C"/>
    <property type="match status" value="1"/>
</dbReference>
<dbReference type="NCBIfam" id="NF006764">
    <property type="entry name" value="PRK09285.1"/>
    <property type="match status" value="1"/>
</dbReference>
<dbReference type="PANTHER" id="PTHR43411">
    <property type="entry name" value="ADENYLOSUCCINATE LYASE"/>
    <property type="match status" value="1"/>
</dbReference>
<dbReference type="SUPFAM" id="SSF48557">
    <property type="entry name" value="L-aspartase-like"/>
    <property type="match status" value="1"/>
</dbReference>
<dbReference type="InterPro" id="IPR013539">
    <property type="entry name" value="PurB_C"/>
</dbReference>
<protein>
    <recommendedName>
        <fullName evidence="5 12">Adenylosuccinate lyase</fullName>
        <shortName evidence="13">ASL</shortName>
        <ecNumber evidence="4 12">4.3.2.2</ecNumber>
    </recommendedName>
    <alternativeName>
        <fullName evidence="10 13">Adenylosuccinase</fullName>
    </alternativeName>
</protein>
<name>A0ABW2QDC3_9BURK</name>
<dbReference type="GO" id="GO:0016829">
    <property type="term" value="F:lyase activity"/>
    <property type="evidence" value="ECO:0007669"/>
    <property type="project" value="UniProtKB-KW"/>
</dbReference>
<dbReference type="Proteomes" id="UP001596501">
    <property type="component" value="Unassembled WGS sequence"/>
</dbReference>
<comment type="caution">
    <text evidence="16">The sequence shown here is derived from an EMBL/GenBank/DDBJ whole genome shotgun (WGS) entry which is preliminary data.</text>
</comment>
<reference evidence="17" key="1">
    <citation type="journal article" date="2019" name="Int. J. Syst. Evol. Microbiol.">
        <title>The Global Catalogue of Microorganisms (GCM) 10K type strain sequencing project: providing services to taxonomists for standard genome sequencing and annotation.</title>
        <authorList>
            <consortium name="The Broad Institute Genomics Platform"/>
            <consortium name="The Broad Institute Genome Sequencing Center for Infectious Disease"/>
            <person name="Wu L."/>
            <person name="Ma J."/>
        </authorList>
    </citation>
    <scope>NUCLEOTIDE SEQUENCE [LARGE SCALE GENOMIC DNA]</scope>
    <source>
        <strain evidence="17">CGMCC 1.12371</strain>
    </source>
</reference>
<dbReference type="InterPro" id="IPR004769">
    <property type="entry name" value="Pur_lyase"/>
</dbReference>
<evidence type="ECO:0000256" key="13">
    <source>
        <dbReference type="RuleBase" id="RU361172"/>
    </source>
</evidence>
<evidence type="ECO:0000313" key="16">
    <source>
        <dbReference type="EMBL" id="MFC7407456.1"/>
    </source>
</evidence>
<evidence type="ECO:0000256" key="4">
    <source>
        <dbReference type="ARBA" id="ARBA00012339"/>
    </source>
</evidence>
<evidence type="ECO:0000256" key="3">
    <source>
        <dbReference type="ARBA" id="ARBA00008273"/>
    </source>
</evidence>
<evidence type="ECO:0000256" key="10">
    <source>
        <dbReference type="ARBA" id="ARBA00030717"/>
    </source>
</evidence>
<dbReference type="InterPro" id="IPR047136">
    <property type="entry name" value="PurB_bact"/>
</dbReference>
<gene>
    <name evidence="16" type="primary">purB</name>
    <name evidence="16" type="ORF">ACFQPB_01135</name>
</gene>
<dbReference type="Gene3D" id="1.20.200.10">
    <property type="entry name" value="Fumarase/aspartase (Central domain)"/>
    <property type="match status" value="1"/>
</dbReference>
<evidence type="ECO:0000256" key="7">
    <source>
        <dbReference type="ARBA" id="ARBA00023239"/>
    </source>
</evidence>
<dbReference type="PRINTS" id="PR00149">
    <property type="entry name" value="FUMRATELYASE"/>
</dbReference>
<comment type="pathway">
    <text evidence="1 13">Purine metabolism; IMP biosynthesis via de novo pathway; 5-amino-1-(5-phospho-D-ribosyl)imidazole-4-carboxamide from 5-amino-1-(5-phospho-D-ribosyl)imidazole-4-carboxylate: step 2/2.</text>
</comment>
<feature type="domain" description="Fumarate lyase N-terminal" evidence="14">
    <location>
        <begin position="34"/>
        <end position="339"/>
    </location>
</feature>
<dbReference type="InterPro" id="IPR000362">
    <property type="entry name" value="Fumarate_lyase_fam"/>
</dbReference>
<keyword evidence="7 13" id="KW-0456">Lyase</keyword>
<dbReference type="RefSeq" id="WP_382219093.1">
    <property type="nucleotide sequence ID" value="NZ_JBHTCA010000001.1"/>
</dbReference>
<evidence type="ECO:0000256" key="9">
    <source>
        <dbReference type="ARBA" id="ARBA00025012"/>
    </source>
</evidence>
<organism evidence="16 17">
    <name type="scientific">Hydrogenophaga atypica</name>
    <dbReference type="NCBI Taxonomy" id="249409"/>
    <lineage>
        <taxon>Bacteria</taxon>
        <taxon>Pseudomonadati</taxon>
        <taxon>Pseudomonadota</taxon>
        <taxon>Betaproteobacteria</taxon>
        <taxon>Burkholderiales</taxon>
        <taxon>Comamonadaceae</taxon>
        <taxon>Hydrogenophaga</taxon>
    </lineage>
</organism>
<keyword evidence="17" id="KW-1185">Reference proteome</keyword>
<evidence type="ECO:0000256" key="6">
    <source>
        <dbReference type="ARBA" id="ARBA00022755"/>
    </source>
</evidence>
<evidence type="ECO:0000256" key="12">
    <source>
        <dbReference type="NCBIfam" id="TIGR00928"/>
    </source>
</evidence>
<evidence type="ECO:0000256" key="1">
    <source>
        <dbReference type="ARBA" id="ARBA00004706"/>
    </source>
</evidence>
<dbReference type="Gene3D" id="1.10.275.10">
    <property type="entry name" value="Fumarase/aspartase (N-terminal domain)"/>
    <property type="match status" value="1"/>
</dbReference>
<dbReference type="InterPro" id="IPR024083">
    <property type="entry name" value="Fumarase/histidase_N"/>
</dbReference>
<accession>A0ABW2QDC3</accession>
<dbReference type="InterPro" id="IPR020557">
    <property type="entry name" value="Fumarate_lyase_CS"/>
</dbReference>
<keyword evidence="6 13" id="KW-0658">Purine biosynthesis</keyword>
<dbReference type="PANTHER" id="PTHR43411:SF1">
    <property type="entry name" value="ADENYLOSUCCINATE LYASE"/>
    <property type="match status" value="1"/>
</dbReference>
<dbReference type="Pfam" id="PF00206">
    <property type="entry name" value="Lyase_1"/>
    <property type="match status" value="1"/>
</dbReference>
<comment type="catalytic activity">
    <reaction evidence="11">
        <text>N(6)-(1,2-dicarboxyethyl)-AMP = fumarate + AMP</text>
        <dbReference type="Rhea" id="RHEA:16853"/>
        <dbReference type="ChEBI" id="CHEBI:29806"/>
        <dbReference type="ChEBI" id="CHEBI:57567"/>
        <dbReference type="ChEBI" id="CHEBI:456215"/>
        <dbReference type="EC" id="4.3.2.2"/>
    </reaction>
    <physiologicalReaction direction="left-to-right" evidence="11">
        <dbReference type="Rhea" id="RHEA:16854"/>
    </physiologicalReaction>
</comment>
<evidence type="ECO:0000256" key="11">
    <source>
        <dbReference type="ARBA" id="ARBA00049115"/>
    </source>
</evidence>